<dbReference type="InterPro" id="IPR050796">
    <property type="entry name" value="SCF_F-box_component"/>
</dbReference>
<dbReference type="PANTHER" id="PTHR31672">
    <property type="entry name" value="BNACNNG10540D PROTEIN"/>
    <property type="match status" value="1"/>
</dbReference>
<keyword evidence="3" id="KW-1185">Reference proteome</keyword>
<dbReference type="Proteomes" id="UP000187203">
    <property type="component" value="Unassembled WGS sequence"/>
</dbReference>
<name>A0A1R3JRJ3_9ROSI</name>
<dbReference type="PANTHER" id="PTHR31672:SF13">
    <property type="entry name" value="F-BOX PROTEIN CPR30-LIKE"/>
    <property type="match status" value="1"/>
</dbReference>
<accession>A0A1R3JRJ3</accession>
<organism evidence="2 3">
    <name type="scientific">Corchorus olitorius</name>
    <dbReference type="NCBI Taxonomy" id="93759"/>
    <lineage>
        <taxon>Eukaryota</taxon>
        <taxon>Viridiplantae</taxon>
        <taxon>Streptophyta</taxon>
        <taxon>Embryophyta</taxon>
        <taxon>Tracheophyta</taxon>
        <taxon>Spermatophyta</taxon>
        <taxon>Magnoliopsida</taxon>
        <taxon>eudicotyledons</taxon>
        <taxon>Gunneridae</taxon>
        <taxon>Pentapetalae</taxon>
        <taxon>rosids</taxon>
        <taxon>malvids</taxon>
        <taxon>Malvales</taxon>
        <taxon>Malvaceae</taxon>
        <taxon>Grewioideae</taxon>
        <taxon>Apeibeae</taxon>
        <taxon>Corchorus</taxon>
    </lineage>
</organism>
<dbReference type="STRING" id="93759.A0A1R3JRJ3"/>
<reference evidence="3" key="1">
    <citation type="submission" date="2013-09" db="EMBL/GenBank/DDBJ databases">
        <title>Corchorus olitorius genome sequencing.</title>
        <authorList>
            <person name="Alam M."/>
            <person name="Haque M.S."/>
            <person name="Islam M.S."/>
            <person name="Emdad E.M."/>
            <person name="Islam M.M."/>
            <person name="Ahmed B."/>
            <person name="Halim A."/>
            <person name="Hossen Q.M.M."/>
            <person name="Hossain M.Z."/>
            <person name="Ahmed R."/>
            <person name="Khan M.M."/>
            <person name="Islam R."/>
            <person name="Rashid M.M."/>
            <person name="Khan S.A."/>
            <person name="Rahman M.S."/>
            <person name="Alam M."/>
            <person name="Yahiya A.S."/>
            <person name="Khan M.S."/>
            <person name="Azam M.S."/>
            <person name="Haque T."/>
            <person name="Lashkar M.Z.H."/>
            <person name="Akhand A.I."/>
            <person name="Morshed G."/>
            <person name="Roy S."/>
            <person name="Uddin K.S."/>
            <person name="Rabeya T."/>
            <person name="Hossain A.S."/>
            <person name="Chowdhury A."/>
            <person name="Snigdha A.R."/>
            <person name="Mortoza M.S."/>
            <person name="Matin S.A."/>
            <person name="Hoque S.M.E."/>
            <person name="Islam M.K."/>
            <person name="Roy D.K."/>
            <person name="Haider R."/>
            <person name="Moosa M.M."/>
            <person name="Elias S.M."/>
            <person name="Hasan A.M."/>
            <person name="Jahan S."/>
            <person name="Shafiuddin M."/>
            <person name="Mahmood N."/>
            <person name="Shommy N.S."/>
        </authorList>
    </citation>
    <scope>NUCLEOTIDE SEQUENCE [LARGE SCALE GENOMIC DNA]</scope>
    <source>
        <strain evidence="3">cv. O-4</strain>
    </source>
</reference>
<dbReference type="InterPro" id="IPR036047">
    <property type="entry name" value="F-box-like_dom_sf"/>
</dbReference>
<evidence type="ECO:0000313" key="2">
    <source>
        <dbReference type="EMBL" id="OMO97499.1"/>
    </source>
</evidence>
<sequence length="393" mass="46081">MIPMELIFEIFLGLSVKDLLRFRCLSKEFCQEIDSAAFTTAQLNRSKKTRTHRKLVLYYCQIDGKKSALYVADFDDEISRGAKLAHQLNPDCCFINFTVYGSCNGLILLYNNNTRKDYGDEVYYRWLLVNPFTRKFKKVIPCPREESPYYGESVFGFGYDSIGNDYKLVQIIQPYKWEDHIEIWVFSFASNTWRKQKVPFCHNKTFPLREDKIGFFADGALHWLSERIDEDRIYYEIVTLDLSNEVFVNLVHSDSLKRLDPQTIWCTDQNHLLVLGGSLALLRELYSNDVELYLAVKCEEHYNWTKLYNICLDPPFPGCIRTALEVSKNGENLLLLMNDGKLYWYNLKKKKNNTIWVPIDRVAQHDDFTELFCCESAFCWESLVWPAIDDSSL</sequence>
<dbReference type="NCBIfam" id="TIGR01640">
    <property type="entry name" value="F_box_assoc_1"/>
    <property type="match status" value="1"/>
</dbReference>
<comment type="caution">
    <text evidence="2">The sequence shown here is derived from an EMBL/GenBank/DDBJ whole genome shotgun (WGS) entry which is preliminary data.</text>
</comment>
<dbReference type="Pfam" id="PF07734">
    <property type="entry name" value="FBA_1"/>
    <property type="match status" value="1"/>
</dbReference>
<proteinExistence type="predicted"/>
<feature type="domain" description="F-box" evidence="1">
    <location>
        <begin position="1"/>
        <end position="41"/>
    </location>
</feature>
<dbReference type="EMBL" id="AWUE01015440">
    <property type="protein sequence ID" value="OMO97499.1"/>
    <property type="molecule type" value="Genomic_DNA"/>
</dbReference>
<dbReference type="SUPFAM" id="SSF50965">
    <property type="entry name" value="Galactose oxidase, central domain"/>
    <property type="match status" value="1"/>
</dbReference>
<dbReference type="InterPro" id="IPR017451">
    <property type="entry name" value="F-box-assoc_interact_dom"/>
</dbReference>
<dbReference type="Pfam" id="PF00646">
    <property type="entry name" value="F-box"/>
    <property type="match status" value="1"/>
</dbReference>
<dbReference type="InterPro" id="IPR006527">
    <property type="entry name" value="F-box-assoc_dom_typ1"/>
</dbReference>
<dbReference type="PROSITE" id="PS50181">
    <property type="entry name" value="FBOX"/>
    <property type="match status" value="1"/>
</dbReference>
<dbReference type="InterPro" id="IPR001810">
    <property type="entry name" value="F-box_dom"/>
</dbReference>
<dbReference type="SUPFAM" id="SSF81383">
    <property type="entry name" value="F-box domain"/>
    <property type="match status" value="1"/>
</dbReference>
<evidence type="ECO:0000259" key="1">
    <source>
        <dbReference type="PROSITE" id="PS50181"/>
    </source>
</evidence>
<protein>
    <recommendedName>
        <fullName evidence="1">F-box domain-containing protein</fullName>
    </recommendedName>
</protein>
<dbReference type="AlphaFoldDB" id="A0A1R3JRJ3"/>
<gene>
    <name evidence="2" type="ORF">COLO4_14601</name>
</gene>
<evidence type="ECO:0000313" key="3">
    <source>
        <dbReference type="Proteomes" id="UP000187203"/>
    </source>
</evidence>
<dbReference type="InterPro" id="IPR011043">
    <property type="entry name" value="Gal_Oxase/kelch_b-propeller"/>
</dbReference>